<keyword evidence="2" id="KW-1185">Reference proteome</keyword>
<sequence>SQNAAVHAHRLKEACFLFASSCFLSELQLEVSLTLSFTRRNVRILESAGHRLWSFVKGSIKINKNRFVLHDEGFRDIQYRHLMLGRNAKLPDIDRPLLLPYVLLMLSLCHPDILRKMFMFPVNELPYI</sequence>
<organism evidence="3">
    <name type="scientific">Onchocerca flexuosa</name>
    <dbReference type="NCBI Taxonomy" id="387005"/>
    <lineage>
        <taxon>Eukaryota</taxon>
        <taxon>Metazoa</taxon>
        <taxon>Ecdysozoa</taxon>
        <taxon>Nematoda</taxon>
        <taxon>Chromadorea</taxon>
        <taxon>Rhabditida</taxon>
        <taxon>Spirurina</taxon>
        <taxon>Spiruromorpha</taxon>
        <taxon>Filarioidea</taxon>
        <taxon>Onchocercidae</taxon>
        <taxon>Onchocerca</taxon>
    </lineage>
</organism>
<dbReference type="STRING" id="387005.A0A183HEZ4"/>
<protein>
    <submittedName>
        <fullName evidence="3">DNA-directed RNA polymerase</fullName>
    </submittedName>
</protein>
<dbReference type="AlphaFoldDB" id="A0A183HEZ4"/>
<gene>
    <name evidence="1" type="ORF">OFLC_LOCUS6056</name>
</gene>
<proteinExistence type="predicted"/>
<dbReference type="EMBL" id="UZAJ01005542">
    <property type="protein sequence ID" value="VDO45246.1"/>
    <property type="molecule type" value="Genomic_DNA"/>
</dbReference>
<accession>A0A183HEZ4</accession>
<name>A0A183HEZ4_9BILA</name>
<evidence type="ECO:0000313" key="1">
    <source>
        <dbReference type="EMBL" id="VDO45246.1"/>
    </source>
</evidence>
<dbReference type="Proteomes" id="UP000267606">
    <property type="component" value="Unassembled WGS sequence"/>
</dbReference>
<evidence type="ECO:0000313" key="3">
    <source>
        <dbReference type="WBParaSite" id="OFLC_0000605501-mRNA-1"/>
    </source>
</evidence>
<evidence type="ECO:0000313" key="2">
    <source>
        <dbReference type="Proteomes" id="UP000267606"/>
    </source>
</evidence>
<reference evidence="3" key="1">
    <citation type="submission" date="2016-06" db="UniProtKB">
        <authorList>
            <consortium name="WormBaseParasite"/>
        </authorList>
    </citation>
    <scope>IDENTIFICATION</scope>
</reference>
<reference evidence="1 2" key="2">
    <citation type="submission" date="2018-11" db="EMBL/GenBank/DDBJ databases">
        <authorList>
            <consortium name="Pathogen Informatics"/>
        </authorList>
    </citation>
    <scope>NUCLEOTIDE SEQUENCE [LARGE SCALE GENOMIC DNA]</scope>
</reference>
<dbReference type="WBParaSite" id="OFLC_0000605501-mRNA-1">
    <property type="protein sequence ID" value="OFLC_0000605501-mRNA-1"/>
    <property type="gene ID" value="OFLC_0000605501"/>
</dbReference>